<dbReference type="GO" id="GO:0022857">
    <property type="term" value="F:transmembrane transporter activity"/>
    <property type="evidence" value="ECO:0007669"/>
    <property type="project" value="InterPro"/>
</dbReference>
<dbReference type="InterPro" id="IPR001248">
    <property type="entry name" value="Pur-cyt_permease"/>
</dbReference>
<dbReference type="Pfam" id="PF02133">
    <property type="entry name" value="Transp_cyt_pur"/>
    <property type="match status" value="1"/>
</dbReference>
<comment type="similarity">
    <text evidence="2 7">Belongs to the purine-cytosine permease (2.A.39) family.</text>
</comment>
<evidence type="ECO:0000256" key="7">
    <source>
        <dbReference type="PIRNR" id="PIRNR002744"/>
    </source>
</evidence>
<evidence type="ECO:0000256" key="1">
    <source>
        <dbReference type="ARBA" id="ARBA00004141"/>
    </source>
</evidence>
<dbReference type="EMBL" id="LJCO01000046">
    <property type="protein sequence ID" value="KPV43737.1"/>
    <property type="molecule type" value="Genomic_DNA"/>
</dbReference>
<dbReference type="OrthoDB" id="9809167at2"/>
<keyword evidence="10" id="KW-1185">Reference proteome</keyword>
<evidence type="ECO:0000256" key="8">
    <source>
        <dbReference type="SAM" id="Phobius"/>
    </source>
</evidence>
<protein>
    <submittedName>
        <fullName evidence="9">Allantoin permease</fullName>
    </submittedName>
</protein>
<feature type="transmembrane region" description="Helical" evidence="8">
    <location>
        <begin position="325"/>
        <end position="344"/>
    </location>
</feature>
<sequence length="459" mass="49560">MTSGAEDRSRVRYGSKVFQVEPYGAEKVSNAERHGTSKMQFTLWLGSNLTIADFALGFLPVSLGMSWGWSIASILIGNVLGAAVLAGCAAMGPAYGSPQLVIGRFTFGRIGGYLPALLNYVSTIGWFAVNNILGTYGLQVLMPRLAFWQGALLLVIIQGLLAVYGHNLIHTYERIMSVVLGILFLVVTAIALFHHTTLAAYHPTMSKPWVLFAVMVAAAFSYIGSWGPYASDYSRYLRPSTSKREVWGFAFLGSFIASAWLELVGAAVAVLALGVKGGNPISDLHQVMGGFGAVAVIAIILGGTAADALNLYSNSLAAGAMDIRLPRWTLAVVAGVIGLALSLYGSGQFEQNYENFLLMLGYWFMPWLGVLFTDFYLLRRFRAASSDVRPQTRVQWPGLLSFLVGFIVSIPFMAGSMYEGPIAKHLGGADLTFYVGFIVAALCYLILSRGTHLQRNGLA</sequence>
<evidence type="ECO:0000256" key="5">
    <source>
        <dbReference type="ARBA" id="ARBA00022989"/>
    </source>
</evidence>
<gene>
    <name evidence="9" type="ORF">AN477_11235</name>
</gene>
<feature type="transmembrane region" description="Helical" evidence="8">
    <location>
        <begin position="67"/>
        <end position="92"/>
    </location>
</feature>
<evidence type="ECO:0000313" key="10">
    <source>
        <dbReference type="Proteomes" id="UP000050482"/>
    </source>
</evidence>
<comment type="caution">
    <text evidence="9">The sequence shown here is derived from an EMBL/GenBank/DDBJ whole genome shotgun (WGS) entry which is preliminary data.</text>
</comment>
<evidence type="ECO:0000256" key="6">
    <source>
        <dbReference type="ARBA" id="ARBA00023136"/>
    </source>
</evidence>
<evidence type="ECO:0000256" key="2">
    <source>
        <dbReference type="ARBA" id="ARBA00008974"/>
    </source>
</evidence>
<dbReference type="GO" id="GO:0005886">
    <property type="term" value="C:plasma membrane"/>
    <property type="evidence" value="ECO:0007669"/>
    <property type="project" value="TreeGrafter"/>
</dbReference>
<evidence type="ECO:0000313" key="9">
    <source>
        <dbReference type="EMBL" id="KPV43737.1"/>
    </source>
</evidence>
<feature type="transmembrane region" description="Helical" evidence="8">
    <location>
        <begin position="249"/>
        <end position="275"/>
    </location>
</feature>
<keyword evidence="4 8" id="KW-0812">Transmembrane</keyword>
<keyword evidence="3 7" id="KW-0813">Transport</keyword>
<comment type="subcellular location">
    <subcellularLocation>
        <location evidence="1">Membrane</location>
        <topology evidence="1">Multi-pass membrane protein</topology>
    </subcellularLocation>
</comment>
<feature type="transmembrane region" description="Helical" evidence="8">
    <location>
        <begin position="175"/>
        <end position="197"/>
    </location>
</feature>
<proteinExistence type="inferred from homology"/>
<feature type="transmembrane region" description="Helical" evidence="8">
    <location>
        <begin position="41"/>
        <end position="61"/>
    </location>
</feature>
<dbReference type="Gene3D" id="1.10.4160.10">
    <property type="entry name" value="Hydantoin permease"/>
    <property type="match status" value="1"/>
</dbReference>
<dbReference type="Proteomes" id="UP000050482">
    <property type="component" value="Unassembled WGS sequence"/>
</dbReference>
<keyword evidence="6 7" id="KW-0472">Membrane</keyword>
<evidence type="ECO:0000256" key="3">
    <source>
        <dbReference type="ARBA" id="ARBA00022448"/>
    </source>
</evidence>
<dbReference type="STRING" id="471514.AN477_11235"/>
<dbReference type="CDD" id="cd11484">
    <property type="entry name" value="SLC-NCS1sbd_CobB-like"/>
    <property type="match status" value="1"/>
</dbReference>
<accession>A0A0P9CDQ7</accession>
<keyword evidence="5 8" id="KW-1133">Transmembrane helix</keyword>
<feature type="transmembrane region" description="Helical" evidence="8">
    <location>
        <begin position="399"/>
        <end position="419"/>
    </location>
</feature>
<reference evidence="9 10" key="1">
    <citation type="submission" date="2015-09" db="EMBL/GenBank/DDBJ databases">
        <title>Draft genome sequence of Alicyclobacillus ferrooxydans DSM 22381.</title>
        <authorList>
            <person name="Hemp J."/>
        </authorList>
    </citation>
    <scope>NUCLEOTIDE SEQUENCE [LARGE SCALE GENOMIC DNA]</scope>
    <source>
        <strain evidence="9 10">TC-34</strain>
    </source>
</reference>
<dbReference type="PIRSF" id="PIRSF002744">
    <property type="entry name" value="Pur-cyt_permease"/>
    <property type="match status" value="1"/>
</dbReference>
<dbReference type="PATRIC" id="fig|471514.4.peg.2054"/>
<evidence type="ECO:0000256" key="4">
    <source>
        <dbReference type="ARBA" id="ARBA00022692"/>
    </source>
</evidence>
<feature type="transmembrane region" description="Helical" evidence="8">
    <location>
        <begin position="356"/>
        <end position="378"/>
    </location>
</feature>
<feature type="transmembrane region" description="Helical" evidence="8">
    <location>
        <begin position="431"/>
        <end position="447"/>
    </location>
</feature>
<feature type="transmembrane region" description="Helical" evidence="8">
    <location>
        <begin position="145"/>
        <end position="163"/>
    </location>
</feature>
<dbReference type="PANTHER" id="PTHR31806:SF1">
    <property type="entry name" value="PURINE-CYTOSINE PERMEASE FCY2-RELATED"/>
    <property type="match status" value="1"/>
</dbReference>
<dbReference type="PANTHER" id="PTHR31806">
    <property type="entry name" value="PURINE-CYTOSINE PERMEASE FCY2-RELATED"/>
    <property type="match status" value="1"/>
</dbReference>
<feature type="transmembrane region" description="Helical" evidence="8">
    <location>
        <begin position="113"/>
        <end position="133"/>
    </location>
</feature>
<name>A0A0P9CDQ7_9BACL</name>
<dbReference type="AlphaFoldDB" id="A0A0P9CDQ7"/>
<feature type="transmembrane region" description="Helical" evidence="8">
    <location>
        <begin position="287"/>
        <end position="313"/>
    </location>
</feature>
<dbReference type="InterPro" id="IPR026030">
    <property type="entry name" value="Pur-cyt_permease_Fcy2/21/22"/>
</dbReference>
<feature type="transmembrane region" description="Helical" evidence="8">
    <location>
        <begin position="209"/>
        <end position="229"/>
    </location>
</feature>
<dbReference type="RefSeq" id="WP_054969266.1">
    <property type="nucleotide sequence ID" value="NZ_LJCO01000046.1"/>
</dbReference>
<organism evidence="9 10">
    <name type="scientific">Alicyclobacillus ferrooxydans</name>
    <dbReference type="NCBI Taxonomy" id="471514"/>
    <lineage>
        <taxon>Bacteria</taxon>
        <taxon>Bacillati</taxon>
        <taxon>Bacillota</taxon>
        <taxon>Bacilli</taxon>
        <taxon>Bacillales</taxon>
        <taxon>Alicyclobacillaceae</taxon>
        <taxon>Alicyclobacillus</taxon>
    </lineage>
</organism>